<sequence>MPSTIAFLTFASLTMAQSTILDFPVVGSFETAMTYAGSLVSADATATTVALACPPEEECGLFPYHTITWGPSLYHVDMSVPEGPDAFTMTQDCSLDNAKSTAVCMESAGGSEANFPGSSTTTYRLTAGATDRVLVTGSAVKMLDSLAEAKETTTETQLPTVSGVGQNPTGLSTMLSTNATGSPTQTGDVPESTGAAPKNVVALGCSIATAASVLLAALIL</sequence>
<reference evidence="3" key="1">
    <citation type="journal article" date="2020" name="Stud. Mycol.">
        <title>101 Dothideomycetes genomes: a test case for predicting lifestyles and emergence of pathogens.</title>
        <authorList>
            <person name="Haridas S."/>
            <person name="Albert R."/>
            <person name="Binder M."/>
            <person name="Bloem J."/>
            <person name="Labutti K."/>
            <person name="Salamov A."/>
            <person name="Andreopoulos B."/>
            <person name="Baker S."/>
            <person name="Barry K."/>
            <person name="Bills G."/>
            <person name="Bluhm B."/>
            <person name="Cannon C."/>
            <person name="Castanera R."/>
            <person name="Culley D."/>
            <person name="Daum C."/>
            <person name="Ezra D."/>
            <person name="Gonzalez J."/>
            <person name="Henrissat B."/>
            <person name="Kuo A."/>
            <person name="Liang C."/>
            <person name="Lipzen A."/>
            <person name="Lutzoni F."/>
            <person name="Magnuson J."/>
            <person name="Mondo S."/>
            <person name="Nolan M."/>
            <person name="Ohm R."/>
            <person name="Pangilinan J."/>
            <person name="Park H.-J."/>
            <person name="Ramirez L."/>
            <person name="Alfaro M."/>
            <person name="Sun H."/>
            <person name="Tritt A."/>
            <person name="Yoshinaga Y."/>
            <person name="Zwiers L.-H."/>
            <person name="Turgeon B."/>
            <person name="Goodwin S."/>
            <person name="Spatafora J."/>
            <person name="Crous P."/>
            <person name="Grigoriev I."/>
        </authorList>
    </citation>
    <scope>NUCLEOTIDE SEQUENCE</scope>
    <source>
        <strain evidence="3">CBS 119925</strain>
    </source>
</reference>
<evidence type="ECO:0000256" key="1">
    <source>
        <dbReference type="SAM" id="MobiDB-lite"/>
    </source>
</evidence>
<evidence type="ECO:0000313" key="4">
    <source>
        <dbReference type="Proteomes" id="UP000799440"/>
    </source>
</evidence>
<feature type="compositionally biased region" description="Polar residues" evidence="1">
    <location>
        <begin position="154"/>
        <end position="187"/>
    </location>
</feature>
<feature type="chain" id="PRO_5025415051" description="GPI anchored protein" evidence="2">
    <location>
        <begin position="17"/>
        <end position="220"/>
    </location>
</feature>
<evidence type="ECO:0000256" key="2">
    <source>
        <dbReference type="SAM" id="SignalP"/>
    </source>
</evidence>
<accession>A0A6A6V206</accession>
<keyword evidence="2" id="KW-0732">Signal</keyword>
<dbReference type="AlphaFoldDB" id="A0A6A6V206"/>
<evidence type="ECO:0008006" key="5">
    <source>
        <dbReference type="Google" id="ProtNLM"/>
    </source>
</evidence>
<gene>
    <name evidence="3" type="ORF">M011DRAFT_470985</name>
</gene>
<dbReference type="Proteomes" id="UP000799440">
    <property type="component" value="Unassembled WGS sequence"/>
</dbReference>
<feature type="signal peptide" evidence="2">
    <location>
        <begin position="1"/>
        <end position="16"/>
    </location>
</feature>
<name>A0A6A6V206_9PLEO</name>
<dbReference type="EMBL" id="MU006593">
    <property type="protein sequence ID" value="KAF2743856.1"/>
    <property type="molecule type" value="Genomic_DNA"/>
</dbReference>
<dbReference type="PANTHER" id="PTHR40640">
    <property type="entry name" value="ANCHORED GLYCOPROTEIN, PUTATIVE (AFU_ORTHOLOGUE AFUA_8G04860)-RELATED"/>
    <property type="match status" value="1"/>
</dbReference>
<evidence type="ECO:0000313" key="3">
    <source>
        <dbReference type="EMBL" id="KAF2743856.1"/>
    </source>
</evidence>
<keyword evidence="4" id="KW-1185">Reference proteome</keyword>
<dbReference type="OrthoDB" id="4991875at2759"/>
<protein>
    <recommendedName>
        <fullName evidence="5">GPI anchored protein</fullName>
    </recommendedName>
</protein>
<dbReference type="PANTHER" id="PTHR40640:SF1">
    <property type="entry name" value="ANCHORED GLYCOPROTEIN, PUTATIVE (AFU_ORTHOLOGUE AFUA_8G04860)-RELATED"/>
    <property type="match status" value="1"/>
</dbReference>
<organism evidence="3 4">
    <name type="scientific">Sporormia fimetaria CBS 119925</name>
    <dbReference type="NCBI Taxonomy" id="1340428"/>
    <lineage>
        <taxon>Eukaryota</taxon>
        <taxon>Fungi</taxon>
        <taxon>Dikarya</taxon>
        <taxon>Ascomycota</taxon>
        <taxon>Pezizomycotina</taxon>
        <taxon>Dothideomycetes</taxon>
        <taxon>Pleosporomycetidae</taxon>
        <taxon>Pleosporales</taxon>
        <taxon>Sporormiaceae</taxon>
        <taxon>Sporormia</taxon>
    </lineage>
</organism>
<proteinExistence type="predicted"/>
<feature type="region of interest" description="Disordered" evidence="1">
    <location>
        <begin position="151"/>
        <end position="192"/>
    </location>
</feature>